<feature type="transmembrane region" description="Helical" evidence="1">
    <location>
        <begin position="85"/>
        <end position="101"/>
    </location>
</feature>
<dbReference type="EMBL" id="CP026520">
    <property type="protein sequence ID" value="QAV19150.1"/>
    <property type="molecule type" value="Genomic_DNA"/>
</dbReference>
<dbReference type="RefSeq" id="WP_042225949.1">
    <property type="nucleotide sequence ID" value="NZ_CP026520.1"/>
</dbReference>
<reference evidence="2 5" key="2">
    <citation type="submission" date="2022-05" db="EMBL/GenBank/DDBJ databases">
        <title>Genome Sequencing of Bee-Associated Microbes.</title>
        <authorList>
            <person name="Dunlap C."/>
        </authorList>
    </citation>
    <scope>NUCLEOTIDE SEQUENCE [LARGE SCALE GENOMIC DNA]</scope>
    <source>
        <strain evidence="2 5">NRRL B-23120</strain>
    </source>
</reference>
<keyword evidence="1" id="KW-1133">Transmembrane helix</keyword>
<sequence>MKDGVGIGRKQIWRFIFSKLAATGTLFTVFVIIIIQNDAGLYQISEASRLPYLWWLVYGYAVIYSTIVELILFKFFPKAKVGVRMIVYGAGGFAPFAVLIFDPIYLAISGLIGSVCALFFYAADCLYSRTKIMAAVAALCIPAVLLVFAWGDFTETKQWREVRTDSSYEVSFAYFNGEKAVPVPIKKGETALLTYSWTMKNGGYGVRFTDVLQVPGDLPANNKIRIRVPESGIASLVLTGDHAEGTFRMEWKTE</sequence>
<organism evidence="3 4">
    <name type="scientific">Paenibacillus chitinolyticus</name>
    <dbReference type="NCBI Taxonomy" id="79263"/>
    <lineage>
        <taxon>Bacteria</taxon>
        <taxon>Bacillati</taxon>
        <taxon>Bacillota</taxon>
        <taxon>Bacilli</taxon>
        <taxon>Bacillales</taxon>
        <taxon>Paenibacillaceae</taxon>
        <taxon>Paenibacillus</taxon>
    </lineage>
</organism>
<feature type="transmembrane region" description="Helical" evidence="1">
    <location>
        <begin position="55"/>
        <end position="73"/>
    </location>
</feature>
<evidence type="ECO:0000256" key="1">
    <source>
        <dbReference type="SAM" id="Phobius"/>
    </source>
</evidence>
<dbReference type="AlphaFoldDB" id="A0A410WXV1"/>
<name>A0A410WXV1_9BACL</name>
<gene>
    <name evidence="2" type="ORF">M5X16_20975</name>
    <name evidence="3" type="ORF">PC41400_16275</name>
</gene>
<keyword evidence="5" id="KW-1185">Reference proteome</keyword>
<dbReference type="OrthoDB" id="2721202at2"/>
<proteinExistence type="predicted"/>
<protein>
    <submittedName>
        <fullName evidence="3">Uncharacterized protein</fullName>
    </submittedName>
</protein>
<evidence type="ECO:0000313" key="5">
    <source>
        <dbReference type="Proteomes" id="UP001527202"/>
    </source>
</evidence>
<keyword evidence="1" id="KW-0472">Membrane</keyword>
<dbReference type="KEGG" id="pchi:PC41400_16275"/>
<dbReference type="EMBL" id="JAMDMJ010000029">
    <property type="protein sequence ID" value="MCY9598226.1"/>
    <property type="molecule type" value="Genomic_DNA"/>
</dbReference>
<keyword evidence="1" id="KW-0812">Transmembrane</keyword>
<accession>A0A410WXV1</accession>
<feature type="transmembrane region" description="Helical" evidence="1">
    <location>
        <begin position="107"/>
        <end position="127"/>
    </location>
</feature>
<dbReference type="Proteomes" id="UP000288943">
    <property type="component" value="Chromosome"/>
</dbReference>
<dbReference type="Proteomes" id="UP001527202">
    <property type="component" value="Unassembled WGS sequence"/>
</dbReference>
<evidence type="ECO:0000313" key="2">
    <source>
        <dbReference type="EMBL" id="MCY9598226.1"/>
    </source>
</evidence>
<feature type="transmembrane region" description="Helical" evidence="1">
    <location>
        <begin position="132"/>
        <end position="151"/>
    </location>
</feature>
<feature type="transmembrane region" description="Helical" evidence="1">
    <location>
        <begin position="12"/>
        <end position="35"/>
    </location>
</feature>
<evidence type="ECO:0000313" key="3">
    <source>
        <dbReference type="EMBL" id="QAV19150.1"/>
    </source>
</evidence>
<evidence type="ECO:0000313" key="4">
    <source>
        <dbReference type="Proteomes" id="UP000288943"/>
    </source>
</evidence>
<reference evidence="3 4" key="1">
    <citation type="submission" date="2018-01" db="EMBL/GenBank/DDBJ databases">
        <title>The whole genome sequencing and assembly of Paenibacillus chitinolyticus KCCM 41400 strain.</title>
        <authorList>
            <person name="Kim J.-Y."/>
            <person name="Park M.-K."/>
            <person name="Lee Y.-J."/>
            <person name="Yi H."/>
            <person name="Bahn Y.-S."/>
            <person name="Kim J.F."/>
            <person name="Lee D.-W."/>
        </authorList>
    </citation>
    <scope>NUCLEOTIDE SEQUENCE [LARGE SCALE GENOMIC DNA]</scope>
    <source>
        <strain evidence="3 4">KCCM 41400</strain>
    </source>
</reference>
<dbReference type="GeneID" id="95376366"/>